<accession>A0A1M6RZ48</accession>
<protein>
    <submittedName>
        <fullName evidence="1">Uncharacterized protein</fullName>
    </submittedName>
</protein>
<evidence type="ECO:0000313" key="2">
    <source>
        <dbReference type="Proteomes" id="UP000183982"/>
    </source>
</evidence>
<dbReference type="Proteomes" id="UP000183982">
    <property type="component" value="Unassembled WGS sequence"/>
</dbReference>
<evidence type="ECO:0000313" key="1">
    <source>
        <dbReference type="EMBL" id="SHK37731.1"/>
    </source>
</evidence>
<dbReference type="STRING" id="1470563.SAMN05444000_1278"/>
<gene>
    <name evidence="1" type="ORF">SAMN05444000_1278</name>
</gene>
<name>A0A1M6RZ48_9RHOB</name>
<dbReference type="RefSeq" id="WP_073256119.1">
    <property type="nucleotide sequence ID" value="NZ_FQZQ01000027.1"/>
</dbReference>
<dbReference type="AlphaFoldDB" id="A0A1M6RZ48"/>
<reference evidence="2" key="1">
    <citation type="submission" date="2016-11" db="EMBL/GenBank/DDBJ databases">
        <authorList>
            <person name="Varghese N."/>
            <person name="Submissions S."/>
        </authorList>
    </citation>
    <scope>NUCLEOTIDE SEQUENCE [LARGE SCALE GENOMIC DNA]</scope>
    <source>
        <strain evidence="2">DSM 100564</strain>
    </source>
</reference>
<sequence>MGLGKSIDKLDDYYDRLAQKKVGKITPDHVDKVLAKLRAKEVKLLIEIDGAAKVAKKERLTGKLAVVREQIQRGEWLHAQITENNETA</sequence>
<organism evidence="1 2">
    <name type="scientific">Shimia gijangensis</name>
    <dbReference type="NCBI Taxonomy" id="1470563"/>
    <lineage>
        <taxon>Bacteria</taxon>
        <taxon>Pseudomonadati</taxon>
        <taxon>Pseudomonadota</taxon>
        <taxon>Alphaproteobacteria</taxon>
        <taxon>Rhodobacterales</taxon>
        <taxon>Roseobacteraceae</taxon>
    </lineage>
</organism>
<keyword evidence="2" id="KW-1185">Reference proteome</keyword>
<proteinExistence type="predicted"/>
<dbReference type="EMBL" id="FQZQ01000027">
    <property type="protein sequence ID" value="SHK37731.1"/>
    <property type="molecule type" value="Genomic_DNA"/>
</dbReference>
<dbReference type="OrthoDB" id="7744760at2"/>